<dbReference type="GO" id="GO:0098609">
    <property type="term" value="P:cell-cell adhesion"/>
    <property type="evidence" value="ECO:0007669"/>
    <property type="project" value="TreeGrafter"/>
</dbReference>
<evidence type="ECO:0008006" key="12">
    <source>
        <dbReference type="Google" id="ProtNLM"/>
    </source>
</evidence>
<feature type="compositionally biased region" description="Low complexity" evidence="8">
    <location>
        <begin position="123"/>
        <end position="150"/>
    </location>
</feature>
<organism evidence="10 11">
    <name type="scientific">Allacma fusca</name>
    <dbReference type="NCBI Taxonomy" id="39272"/>
    <lineage>
        <taxon>Eukaryota</taxon>
        <taxon>Metazoa</taxon>
        <taxon>Ecdysozoa</taxon>
        <taxon>Arthropoda</taxon>
        <taxon>Hexapoda</taxon>
        <taxon>Collembola</taxon>
        <taxon>Symphypleona</taxon>
        <taxon>Sminthuridae</taxon>
        <taxon>Allacma</taxon>
    </lineage>
</organism>
<keyword evidence="4 9" id="KW-0812">Transmembrane</keyword>
<keyword evidence="5" id="KW-0965">Cell junction</keyword>
<evidence type="ECO:0000256" key="8">
    <source>
        <dbReference type="SAM" id="MobiDB-lite"/>
    </source>
</evidence>
<evidence type="ECO:0000256" key="5">
    <source>
        <dbReference type="ARBA" id="ARBA00022949"/>
    </source>
</evidence>
<dbReference type="FunFam" id="1.20.140.150:FF:000028">
    <property type="entry name" value="Uncharacterized protein, isoform A"/>
    <property type="match status" value="1"/>
</dbReference>
<accession>A0A8J2PJK3</accession>
<name>A0A8J2PJK3_9HEXA</name>
<dbReference type="OrthoDB" id="8655982at2759"/>
<feature type="transmembrane region" description="Helical" evidence="9">
    <location>
        <begin position="339"/>
        <end position="360"/>
    </location>
</feature>
<keyword evidence="11" id="KW-1185">Reference proteome</keyword>
<evidence type="ECO:0000256" key="3">
    <source>
        <dbReference type="ARBA" id="ARBA00008691"/>
    </source>
</evidence>
<evidence type="ECO:0000313" key="11">
    <source>
        <dbReference type="Proteomes" id="UP000708208"/>
    </source>
</evidence>
<feature type="transmembrane region" description="Helical" evidence="9">
    <location>
        <begin position="303"/>
        <end position="327"/>
    </location>
</feature>
<dbReference type="InterPro" id="IPR015664">
    <property type="entry name" value="P53_induced"/>
</dbReference>
<evidence type="ECO:0000256" key="2">
    <source>
        <dbReference type="ARBA" id="ARBA00004282"/>
    </source>
</evidence>
<feature type="compositionally biased region" description="Low complexity" evidence="8">
    <location>
        <begin position="162"/>
        <end position="173"/>
    </location>
</feature>
<feature type="transmembrane region" description="Helical" evidence="9">
    <location>
        <begin position="380"/>
        <end position="401"/>
    </location>
</feature>
<feature type="compositionally biased region" description="Polar residues" evidence="8">
    <location>
        <begin position="83"/>
        <end position="94"/>
    </location>
</feature>
<keyword evidence="6 9" id="KW-1133">Transmembrane helix</keyword>
<dbReference type="GO" id="GO:0005911">
    <property type="term" value="C:cell-cell junction"/>
    <property type="evidence" value="ECO:0007669"/>
    <property type="project" value="TreeGrafter"/>
</dbReference>
<evidence type="ECO:0000256" key="1">
    <source>
        <dbReference type="ARBA" id="ARBA00004141"/>
    </source>
</evidence>
<comment type="subcellular location">
    <subcellularLocation>
        <location evidence="2">Cell junction</location>
    </subcellularLocation>
    <subcellularLocation>
        <location evidence="1">Membrane</location>
        <topology evidence="1">Multi-pass membrane protein</topology>
    </subcellularLocation>
</comment>
<feature type="region of interest" description="Disordered" evidence="8">
    <location>
        <begin position="80"/>
        <end position="100"/>
    </location>
</feature>
<evidence type="ECO:0000256" key="6">
    <source>
        <dbReference type="ARBA" id="ARBA00022989"/>
    </source>
</evidence>
<evidence type="ECO:0000256" key="9">
    <source>
        <dbReference type="SAM" id="Phobius"/>
    </source>
</evidence>
<comment type="caution">
    <text evidence="10">The sequence shown here is derived from an EMBL/GenBank/DDBJ whole genome shotgun (WGS) entry which is preliminary data.</text>
</comment>
<dbReference type="AlphaFoldDB" id="A0A8J2PJK3"/>
<feature type="region of interest" description="Disordered" evidence="8">
    <location>
        <begin position="117"/>
        <end position="181"/>
    </location>
</feature>
<proteinExistence type="inferred from homology"/>
<evidence type="ECO:0000256" key="7">
    <source>
        <dbReference type="ARBA" id="ARBA00023136"/>
    </source>
</evidence>
<gene>
    <name evidence="10" type="ORF">AFUS01_LOCUS27012</name>
</gene>
<evidence type="ECO:0000313" key="10">
    <source>
        <dbReference type="EMBL" id="CAG7816389.1"/>
    </source>
</evidence>
<dbReference type="PANTHER" id="PTHR14399:SF5">
    <property type="entry name" value="CELL JUNCTION PROTEIN VAB-9"/>
    <property type="match status" value="1"/>
</dbReference>
<sequence>MVRASDMNGAQDLDIMEESGKRGDGALIVGGMKKVKPKAPPKPKKKFVRVDALVEETEPSEDQDSVHLFPSSQSVLPVIGSSGRVNNGTSSPGVTTLPRGTPVPVYDIPYMHRPLSTLPAPRSANNYPSSNKNNINNNGSIGNSSLTGNGKALGSRAHESPRNSNSRAASSTPVNAPEQGSGMNAANAVAALNASPGTLKRPAPTGARGAEYHRLHRVGYLRGKAHTDSYKVIAFICGFFAAILLVMGLASSEWLIATNYRQGLFVYCVGEGQSEATVPFVSSPDKATEGCHRIDLNQQAYTLVAAAFCVVSLLVDVFATLLTVLGLRCRDPNKKYKYYRIAVYVMALALVTVLVALVVYPVCFAQIMDGSKRPFWEFGWAYGVGWGASIFLFGGVILLLCDKESEEIYYKERTIVQYADTNNKV</sequence>
<reference evidence="10" key="1">
    <citation type="submission" date="2021-06" db="EMBL/GenBank/DDBJ databases">
        <authorList>
            <person name="Hodson N. C."/>
            <person name="Mongue J. A."/>
            <person name="Jaron S. K."/>
        </authorList>
    </citation>
    <scope>NUCLEOTIDE SEQUENCE</scope>
</reference>
<dbReference type="PANTHER" id="PTHR14399">
    <property type="entry name" value="P53-INDUCED PROTEIN RELATED"/>
    <property type="match status" value="1"/>
</dbReference>
<evidence type="ECO:0000256" key="4">
    <source>
        <dbReference type="ARBA" id="ARBA00022692"/>
    </source>
</evidence>
<dbReference type="Proteomes" id="UP000708208">
    <property type="component" value="Unassembled WGS sequence"/>
</dbReference>
<dbReference type="GO" id="GO:0016020">
    <property type="term" value="C:membrane"/>
    <property type="evidence" value="ECO:0007669"/>
    <property type="project" value="UniProtKB-SubCell"/>
</dbReference>
<feature type="transmembrane region" description="Helical" evidence="9">
    <location>
        <begin position="232"/>
        <end position="257"/>
    </location>
</feature>
<keyword evidence="7 9" id="KW-0472">Membrane</keyword>
<comment type="similarity">
    <text evidence="3">Belongs to the TMEM47 family.</text>
</comment>
<protein>
    <recommendedName>
        <fullName evidence="12">Transmembrane protein 47</fullName>
    </recommendedName>
</protein>
<dbReference type="InterPro" id="IPR004031">
    <property type="entry name" value="PMP22/EMP/MP20/Claudin"/>
</dbReference>
<dbReference type="EMBL" id="CAJVCH010368908">
    <property type="protein sequence ID" value="CAG7816389.1"/>
    <property type="molecule type" value="Genomic_DNA"/>
</dbReference>
<dbReference type="Pfam" id="PF00822">
    <property type="entry name" value="PMP22_Claudin"/>
    <property type="match status" value="1"/>
</dbReference>